<evidence type="ECO:0000313" key="2">
    <source>
        <dbReference type="EMBL" id="MBP2182781.1"/>
    </source>
</evidence>
<evidence type="ECO:0000256" key="1">
    <source>
        <dbReference type="SAM" id="Phobius"/>
    </source>
</evidence>
<sequence length="71" mass="7329">MTDGRSSRMIPRTRGACALYLLVGVLVTAGPIWRMVEVGEAAVLPVVAAVAGALVIVTAVIGLVWPGSRGR</sequence>
<dbReference type="EMBL" id="JAGGMS010000001">
    <property type="protein sequence ID" value="MBP2182781.1"/>
    <property type="molecule type" value="Genomic_DNA"/>
</dbReference>
<comment type="caution">
    <text evidence="2">The sequence shown here is derived from an EMBL/GenBank/DDBJ whole genome shotgun (WGS) entry which is preliminary data.</text>
</comment>
<keyword evidence="1" id="KW-0812">Transmembrane</keyword>
<keyword evidence="1" id="KW-0472">Membrane</keyword>
<gene>
    <name evidence="2" type="ORF">JOM49_004307</name>
</gene>
<reference evidence="2 3" key="1">
    <citation type="submission" date="2021-03" db="EMBL/GenBank/DDBJ databases">
        <title>Sequencing the genomes of 1000 actinobacteria strains.</title>
        <authorList>
            <person name="Klenk H.-P."/>
        </authorList>
    </citation>
    <scope>NUCLEOTIDE SEQUENCE [LARGE SCALE GENOMIC DNA]</scope>
    <source>
        <strain evidence="2 3">DSM 45510</strain>
    </source>
</reference>
<proteinExistence type="predicted"/>
<protein>
    <submittedName>
        <fullName evidence="2">Uncharacterized protein</fullName>
    </submittedName>
</protein>
<accession>A0ABS4PTM9</accession>
<evidence type="ECO:0000313" key="3">
    <source>
        <dbReference type="Proteomes" id="UP000741013"/>
    </source>
</evidence>
<dbReference type="RefSeq" id="WP_209666045.1">
    <property type="nucleotide sequence ID" value="NZ_JAGGMS010000001.1"/>
</dbReference>
<organism evidence="2 3">
    <name type="scientific">Amycolatopsis magusensis</name>
    <dbReference type="NCBI Taxonomy" id="882444"/>
    <lineage>
        <taxon>Bacteria</taxon>
        <taxon>Bacillati</taxon>
        <taxon>Actinomycetota</taxon>
        <taxon>Actinomycetes</taxon>
        <taxon>Pseudonocardiales</taxon>
        <taxon>Pseudonocardiaceae</taxon>
        <taxon>Amycolatopsis</taxon>
    </lineage>
</organism>
<feature type="transmembrane region" description="Helical" evidence="1">
    <location>
        <begin position="42"/>
        <end position="65"/>
    </location>
</feature>
<name>A0ABS4PTM9_9PSEU</name>
<dbReference type="Proteomes" id="UP000741013">
    <property type="component" value="Unassembled WGS sequence"/>
</dbReference>
<keyword evidence="3" id="KW-1185">Reference proteome</keyword>
<feature type="transmembrane region" description="Helical" evidence="1">
    <location>
        <begin position="15"/>
        <end position="36"/>
    </location>
</feature>
<keyword evidence="1" id="KW-1133">Transmembrane helix</keyword>